<dbReference type="STRING" id="1802461.A3B24_03175"/>
<reference evidence="2 3" key="1">
    <citation type="journal article" date="2016" name="Nat. Commun.">
        <title>Thousands of microbial genomes shed light on interconnected biogeochemical processes in an aquifer system.</title>
        <authorList>
            <person name="Anantharaman K."/>
            <person name="Brown C.T."/>
            <person name="Hug L.A."/>
            <person name="Sharon I."/>
            <person name="Castelle C.J."/>
            <person name="Probst A.J."/>
            <person name="Thomas B.C."/>
            <person name="Singh A."/>
            <person name="Wilkins M.J."/>
            <person name="Karaoz U."/>
            <person name="Brodie E.L."/>
            <person name="Williams K.H."/>
            <person name="Hubbard S.S."/>
            <person name="Banfield J.F."/>
        </authorList>
    </citation>
    <scope>NUCLEOTIDE SEQUENCE [LARGE SCALE GENOMIC DNA]</scope>
</reference>
<protein>
    <recommendedName>
        <fullName evidence="1">AAA+ ATPase domain-containing protein</fullName>
    </recommendedName>
</protein>
<dbReference type="InterPro" id="IPR027417">
    <property type="entry name" value="P-loop_NTPase"/>
</dbReference>
<organism evidence="2 3">
    <name type="scientific">Candidatus Wildermuthbacteria bacterium RIFCSPLOWO2_01_FULL_48_16</name>
    <dbReference type="NCBI Taxonomy" id="1802461"/>
    <lineage>
        <taxon>Bacteria</taxon>
        <taxon>Candidatus Wildermuthiibacteriota</taxon>
    </lineage>
</organism>
<evidence type="ECO:0000313" key="3">
    <source>
        <dbReference type="Proteomes" id="UP000176917"/>
    </source>
</evidence>
<dbReference type="SMART" id="SM00382">
    <property type="entry name" value="AAA"/>
    <property type="match status" value="1"/>
</dbReference>
<dbReference type="InterPro" id="IPR036388">
    <property type="entry name" value="WH-like_DNA-bd_sf"/>
</dbReference>
<evidence type="ECO:0000259" key="1">
    <source>
        <dbReference type="SMART" id="SM00382"/>
    </source>
</evidence>
<proteinExistence type="predicted"/>
<dbReference type="PANTHER" id="PTHR34301">
    <property type="entry name" value="DNA-BINDING PROTEIN-RELATED"/>
    <property type="match status" value="1"/>
</dbReference>
<feature type="domain" description="AAA+ ATPase" evidence="1">
    <location>
        <begin position="23"/>
        <end position="221"/>
    </location>
</feature>
<dbReference type="AlphaFoldDB" id="A0A1G2RKZ4"/>
<dbReference type="Gene3D" id="3.40.50.300">
    <property type="entry name" value="P-loop containing nucleotide triphosphate hydrolases"/>
    <property type="match status" value="1"/>
</dbReference>
<comment type="caution">
    <text evidence="2">The sequence shown here is derived from an EMBL/GenBank/DDBJ whole genome shotgun (WGS) entry which is preliminary data.</text>
</comment>
<sequence length="392" mass="44065">MFIGRAPEFDAIDRALAQALGGNPSHILILGERGIGKTSLLNVAGLFARGGYTWNDRKHNFLVARISLNENICLVDFAINLRNSIQREIDKENPGVASLKKAWDFLSRFEAAGIAYKHEESIKNNAQIIQEFAFSLVDTIKSLKDSAQKDGLVILIDEADKASLDLSLGSSLKSITETLAAEDCNNILFVVTGLPGTRDVLTKSHESSLRLFQEFNLGPLLKDETITVIESGLQEAKKISGKETQITDEAKDLIYVFSEGYPHFVQQIGYSVFEVDEDGLIDKGDVNTGVFAERGAIKLIGDRYYAKFFYKDISVESQREILSIMAEKWNDWITKKEIKEKFSNKEKTLDNGVRSLIEKGIIIPREGFKGQYRLQWASFAFWIKNHRKTGRQ</sequence>
<dbReference type="InterPro" id="IPR003593">
    <property type="entry name" value="AAA+_ATPase"/>
</dbReference>
<dbReference type="Pfam" id="PF13191">
    <property type="entry name" value="AAA_16"/>
    <property type="match status" value="1"/>
</dbReference>
<dbReference type="EMBL" id="MHUG01000011">
    <property type="protein sequence ID" value="OHA73487.1"/>
    <property type="molecule type" value="Genomic_DNA"/>
</dbReference>
<dbReference type="Gene3D" id="1.10.10.10">
    <property type="entry name" value="Winged helix-like DNA-binding domain superfamily/Winged helix DNA-binding domain"/>
    <property type="match status" value="1"/>
</dbReference>
<evidence type="ECO:0000313" key="2">
    <source>
        <dbReference type="EMBL" id="OHA73487.1"/>
    </source>
</evidence>
<dbReference type="Proteomes" id="UP000176917">
    <property type="component" value="Unassembled WGS sequence"/>
</dbReference>
<dbReference type="PANTHER" id="PTHR34301:SF8">
    <property type="entry name" value="ATPASE DOMAIN-CONTAINING PROTEIN"/>
    <property type="match status" value="1"/>
</dbReference>
<dbReference type="SUPFAM" id="SSF52540">
    <property type="entry name" value="P-loop containing nucleoside triphosphate hydrolases"/>
    <property type="match status" value="1"/>
</dbReference>
<accession>A0A1G2RKZ4</accession>
<name>A0A1G2RKZ4_9BACT</name>
<dbReference type="InterPro" id="IPR041664">
    <property type="entry name" value="AAA_16"/>
</dbReference>
<gene>
    <name evidence="2" type="ORF">A3B24_03175</name>
</gene>